<feature type="transmembrane region" description="Helical" evidence="7">
    <location>
        <begin position="181"/>
        <end position="199"/>
    </location>
</feature>
<dbReference type="EMBL" id="JX649900">
    <property type="protein sequence ID" value="AGC72396.1"/>
    <property type="molecule type" value="Genomic_DNA"/>
</dbReference>
<organism evidence="9">
    <name type="scientific">uncultured bacterium A1Q1_fos_15</name>
    <dbReference type="NCBI Taxonomy" id="1256548"/>
    <lineage>
        <taxon>Bacteria</taxon>
        <taxon>environmental samples</taxon>
    </lineage>
</organism>
<dbReference type="InterPro" id="IPR032818">
    <property type="entry name" value="DedA-like"/>
</dbReference>
<protein>
    <submittedName>
        <fullName evidence="9">Putative DedA/PAP2 family phospholipid acid phosphatase</fullName>
    </submittedName>
</protein>
<dbReference type="AlphaFoldDB" id="L7VYA5"/>
<sequence>MFALIAEVLDSFIDWLSGLNPAMVVTVVALLAFAEGGAVMGIIAPGEVTVLLCGFLIDQGRVPFVPAAIAITLASFLGDQLGYFLGHRYGDTFKRSWIGSKVGDARWEKATEFLHGRGQAAVFLGKFVGFMRALLPFTAGMSRYPYKKFVVINALSCLMLIPGTLWLGVLAGASYEKVHEWIGRSGWGVLALVAVIWGVHHLRSRRRERLLGQVQ</sequence>
<evidence type="ECO:0000256" key="4">
    <source>
        <dbReference type="ARBA" id="ARBA00022692"/>
    </source>
</evidence>
<proteinExistence type="inferred from homology"/>
<keyword evidence="5 7" id="KW-1133">Transmembrane helix</keyword>
<reference evidence="9" key="1">
    <citation type="submission" date="2012-09" db="EMBL/GenBank/DDBJ databases">
        <title>Metagenomic Characterization of a Microbial Community in Wastewater Detects High Levels of Antibiotic Resistance.</title>
        <authorList>
            <person name="Abrams M."/>
            <person name="Caldwell A."/>
            <person name="Vandaei E."/>
            <person name="Lee W."/>
            <person name="Perrott J."/>
            <person name="Khan S.Y."/>
            <person name="Ta J."/>
            <person name="Romero D."/>
            <person name="Nguyen V."/>
            <person name="Pourmand N."/>
            <person name="Ouverney C.C."/>
        </authorList>
    </citation>
    <scope>NUCLEOTIDE SEQUENCE</scope>
</reference>
<evidence type="ECO:0000256" key="7">
    <source>
        <dbReference type="RuleBase" id="RU367016"/>
    </source>
</evidence>
<accession>L7VYA5</accession>
<comment type="similarity">
    <text evidence="2 7">Belongs to the DedA family.</text>
</comment>
<dbReference type="PANTHER" id="PTHR30353">
    <property type="entry name" value="INNER MEMBRANE PROTEIN DEDA-RELATED"/>
    <property type="match status" value="1"/>
</dbReference>
<keyword evidence="4 7" id="KW-0812">Transmembrane</keyword>
<evidence type="ECO:0000259" key="8">
    <source>
        <dbReference type="Pfam" id="PF09335"/>
    </source>
</evidence>
<name>L7VYA5_9BACT</name>
<evidence type="ECO:0000256" key="1">
    <source>
        <dbReference type="ARBA" id="ARBA00004651"/>
    </source>
</evidence>
<keyword evidence="3 7" id="KW-1003">Cell membrane</keyword>
<keyword evidence="6 7" id="KW-0472">Membrane</keyword>
<dbReference type="GO" id="GO:0005886">
    <property type="term" value="C:plasma membrane"/>
    <property type="evidence" value="ECO:0007669"/>
    <property type="project" value="UniProtKB-SubCell"/>
</dbReference>
<dbReference type="InterPro" id="IPR032816">
    <property type="entry name" value="VTT_dom"/>
</dbReference>
<comment type="subcellular location">
    <subcellularLocation>
        <location evidence="1 7">Cell membrane</location>
        <topology evidence="1 7">Multi-pass membrane protein</topology>
    </subcellularLocation>
</comment>
<feature type="transmembrane region" description="Helical" evidence="7">
    <location>
        <begin position="149"/>
        <end position="169"/>
    </location>
</feature>
<feature type="transmembrane region" description="Helical" evidence="7">
    <location>
        <begin position="64"/>
        <end position="85"/>
    </location>
</feature>
<feature type="domain" description="VTT" evidence="8">
    <location>
        <begin position="45"/>
        <end position="161"/>
    </location>
</feature>
<feature type="transmembrane region" description="Helical" evidence="7">
    <location>
        <begin position="12"/>
        <end position="33"/>
    </location>
</feature>
<evidence type="ECO:0000256" key="5">
    <source>
        <dbReference type="ARBA" id="ARBA00022989"/>
    </source>
</evidence>
<dbReference type="PANTHER" id="PTHR30353:SF15">
    <property type="entry name" value="INNER MEMBRANE PROTEIN YABI"/>
    <property type="match status" value="1"/>
</dbReference>
<evidence type="ECO:0000256" key="2">
    <source>
        <dbReference type="ARBA" id="ARBA00010792"/>
    </source>
</evidence>
<evidence type="ECO:0000313" key="9">
    <source>
        <dbReference type="EMBL" id="AGC72396.1"/>
    </source>
</evidence>
<evidence type="ECO:0000256" key="6">
    <source>
        <dbReference type="ARBA" id="ARBA00023136"/>
    </source>
</evidence>
<dbReference type="Pfam" id="PF09335">
    <property type="entry name" value="VTT_dom"/>
    <property type="match status" value="1"/>
</dbReference>
<evidence type="ECO:0000256" key="3">
    <source>
        <dbReference type="ARBA" id="ARBA00022475"/>
    </source>
</evidence>